<dbReference type="PANTHER" id="PTHR33231:SF1">
    <property type="entry name" value="30S RIBOSOMAL PROTEIN"/>
    <property type="match status" value="1"/>
</dbReference>
<dbReference type="AlphaFoldDB" id="A0A1H9XRU1"/>
<dbReference type="InterPro" id="IPR036567">
    <property type="entry name" value="RHF-like"/>
</dbReference>
<evidence type="ECO:0000313" key="5">
    <source>
        <dbReference type="Proteomes" id="UP000199019"/>
    </source>
</evidence>
<dbReference type="PANTHER" id="PTHR33231">
    <property type="entry name" value="30S RIBOSOMAL PROTEIN"/>
    <property type="match status" value="1"/>
</dbReference>
<organism evidence="4 5">
    <name type="scientific">Pedococcus cremeus</name>
    <dbReference type="NCBI Taxonomy" id="587636"/>
    <lineage>
        <taxon>Bacteria</taxon>
        <taxon>Bacillati</taxon>
        <taxon>Actinomycetota</taxon>
        <taxon>Actinomycetes</taxon>
        <taxon>Micrococcales</taxon>
        <taxon>Intrasporangiaceae</taxon>
        <taxon>Pedococcus</taxon>
    </lineage>
</organism>
<proteinExistence type="predicted"/>
<evidence type="ECO:0000313" key="4">
    <source>
        <dbReference type="EMBL" id="SES48876.1"/>
    </source>
</evidence>
<dbReference type="GO" id="GO:0043024">
    <property type="term" value="F:ribosomal small subunit binding"/>
    <property type="evidence" value="ECO:0007669"/>
    <property type="project" value="TreeGrafter"/>
</dbReference>
<dbReference type="SUPFAM" id="SSF69754">
    <property type="entry name" value="Ribosome binding protein Y (YfiA homologue)"/>
    <property type="match status" value="1"/>
</dbReference>
<dbReference type="EMBL" id="FOHB01000011">
    <property type="protein sequence ID" value="SES48876.1"/>
    <property type="molecule type" value="Genomic_DNA"/>
</dbReference>
<name>A0A1H9XRU1_9MICO</name>
<dbReference type="Proteomes" id="UP000199019">
    <property type="component" value="Unassembled WGS sequence"/>
</dbReference>
<gene>
    <name evidence="4" type="ORF">SAMN05216199_0236</name>
</gene>
<dbReference type="InterPro" id="IPR038416">
    <property type="entry name" value="Ribosom_S30AE_C_sf"/>
</dbReference>
<evidence type="ECO:0000256" key="1">
    <source>
        <dbReference type="ARBA" id="ARBA00022845"/>
    </source>
</evidence>
<dbReference type="InterPro" id="IPR032528">
    <property type="entry name" value="Ribosom_S30AE_C"/>
</dbReference>
<dbReference type="InterPro" id="IPR050574">
    <property type="entry name" value="HPF/YfiA_ribosome-assoc"/>
</dbReference>
<feature type="compositionally biased region" description="Low complexity" evidence="2">
    <location>
        <begin position="1"/>
        <end position="12"/>
    </location>
</feature>
<feature type="domain" description="Sigma 54 modulation/S30EA ribosomal protein C-terminal" evidence="3">
    <location>
        <begin position="140"/>
        <end position="195"/>
    </location>
</feature>
<dbReference type="RefSeq" id="WP_091762748.1">
    <property type="nucleotide sequence ID" value="NZ_FOHB01000011.1"/>
</dbReference>
<dbReference type="Gene3D" id="3.30.505.50">
    <property type="entry name" value="Sigma 54 modulation/S30EA ribosomal protein, C-terminal domain"/>
    <property type="match status" value="2"/>
</dbReference>
<keyword evidence="1" id="KW-0810">Translation regulation</keyword>
<dbReference type="Gene3D" id="3.30.160.100">
    <property type="entry name" value="Ribosome hibernation promotion factor-like"/>
    <property type="match status" value="1"/>
</dbReference>
<dbReference type="NCBIfam" id="TIGR00741">
    <property type="entry name" value="yfiA"/>
    <property type="match status" value="1"/>
</dbReference>
<accession>A0A1H9XRU1</accession>
<feature type="domain" description="Sigma 54 modulation/S30EA ribosomal protein C-terminal" evidence="3">
    <location>
        <begin position="214"/>
        <end position="258"/>
    </location>
</feature>
<dbReference type="GO" id="GO:0022627">
    <property type="term" value="C:cytosolic small ribosomal subunit"/>
    <property type="evidence" value="ECO:0007669"/>
    <property type="project" value="TreeGrafter"/>
</dbReference>
<feature type="region of interest" description="Disordered" evidence="2">
    <location>
        <begin position="1"/>
        <end position="26"/>
    </location>
</feature>
<protein>
    <submittedName>
        <fullName evidence="4">Ribosomal subunit interface protein</fullName>
    </submittedName>
</protein>
<dbReference type="Pfam" id="PF02482">
    <property type="entry name" value="Ribosomal_S30AE"/>
    <property type="match status" value="1"/>
</dbReference>
<dbReference type="Pfam" id="PF16321">
    <property type="entry name" value="Ribosom_S30AE_C"/>
    <property type="match status" value="2"/>
</dbReference>
<sequence>MASRRAPAAPAPVEVTQRGEVPAGAADHARSKVEHVVRLAHEPILAARVVLTMSPDPAVERSARAEASFDVNGTPVRAHAVADDMFAAVDLLEEKLERNLVQHGDRQRSRHRWIGEASTHEWRHGDLPTQRTATFPRPPEQREVVRRKSFALQELTPDEAAFDMDLLGHDFYLFTDLRSGKDAVVYRNGDGRFALQGDVVPYAEHETLVSASSAAPSLSEADAIARLNLSGEGFLFYLDPDSGRGRVLYLRYDGHYGLITAAES</sequence>
<reference evidence="5" key="1">
    <citation type="submission" date="2016-10" db="EMBL/GenBank/DDBJ databases">
        <authorList>
            <person name="Varghese N."/>
            <person name="Submissions S."/>
        </authorList>
    </citation>
    <scope>NUCLEOTIDE SEQUENCE [LARGE SCALE GENOMIC DNA]</scope>
    <source>
        <strain evidence="5">CGMCC 1.6963</strain>
    </source>
</reference>
<keyword evidence="5" id="KW-1185">Reference proteome</keyword>
<dbReference type="OrthoDB" id="3825664at2"/>
<dbReference type="STRING" id="587636.SAMN05216199_0236"/>
<evidence type="ECO:0000256" key="2">
    <source>
        <dbReference type="SAM" id="MobiDB-lite"/>
    </source>
</evidence>
<dbReference type="GO" id="GO:0045900">
    <property type="term" value="P:negative regulation of translational elongation"/>
    <property type="evidence" value="ECO:0007669"/>
    <property type="project" value="TreeGrafter"/>
</dbReference>
<dbReference type="InterPro" id="IPR003489">
    <property type="entry name" value="RHF/RaiA"/>
</dbReference>
<dbReference type="CDD" id="cd00552">
    <property type="entry name" value="RaiA"/>
    <property type="match status" value="1"/>
</dbReference>
<evidence type="ECO:0000259" key="3">
    <source>
        <dbReference type="Pfam" id="PF16321"/>
    </source>
</evidence>